<evidence type="ECO:0000259" key="11">
    <source>
        <dbReference type="PROSITE" id="PS51379"/>
    </source>
</evidence>
<dbReference type="InterPro" id="IPR017900">
    <property type="entry name" value="4Fe4S_Fe_S_CS"/>
</dbReference>
<dbReference type="Pfam" id="PF02913">
    <property type="entry name" value="FAD-oxidase_C"/>
    <property type="match status" value="1"/>
</dbReference>
<dbReference type="InterPro" id="IPR006094">
    <property type="entry name" value="Oxid_FAD_bind_N"/>
</dbReference>
<evidence type="ECO:0000256" key="1">
    <source>
        <dbReference type="ARBA" id="ARBA00001974"/>
    </source>
</evidence>
<dbReference type="InterPro" id="IPR017896">
    <property type="entry name" value="4Fe4S_Fe-S-bd"/>
</dbReference>
<evidence type="ECO:0000256" key="2">
    <source>
        <dbReference type="ARBA" id="ARBA00008000"/>
    </source>
</evidence>
<protein>
    <recommendedName>
        <fullName evidence="10">D-lactate dehydrogenase (cytochrome)</fullName>
        <ecNumber evidence="10">1.1.2.4</ecNumber>
    </recommendedName>
</protein>
<dbReference type="GO" id="GO:1903457">
    <property type="term" value="P:lactate catabolic process"/>
    <property type="evidence" value="ECO:0007669"/>
    <property type="project" value="TreeGrafter"/>
</dbReference>
<dbReference type="Gene3D" id="3.30.70.2740">
    <property type="match status" value="1"/>
</dbReference>
<dbReference type="InterPro" id="IPR016169">
    <property type="entry name" value="FAD-bd_PCMH_sub2"/>
</dbReference>
<dbReference type="GO" id="GO:0046872">
    <property type="term" value="F:metal ion binding"/>
    <property type="evidence" value="ECO:0007669"/>
    <property type="project" value="UniProtKB-KW"/>
</dbReference>
<accession>A0A553URC4</accession>
<dbReference type="EC" id="1.1.2.4" evidence="10"/>
<comment type="similarity">
    <text evidence="2">Belongs to the FAD-binding oxidoreductase/transferase type 4 family.</text>
</comment>
<dbReference type="PANTHER" id="PTHR11748:SF111">
    <property type="entry name" value="D-LACTATE DEHYDROGENASE, MITOCHONDRIAL-RELATED"/>
    <property type="match status" value="1"/>
</dbReference>
<dbReference type="OrthoDB" id="9811557at2"/>
<dbReference type="GO" id="GO:0071949">
    <property type="term" value="F:FAD binding"/>
    <property type="evidence" value="ECO:0007669"/>
    <property type="project" value="InterPro"/>
</dbReference>
<keyword evidence="4" id="KW-0479">Metal-binding</keyword>
<feature type="domain" description="4Fe-4S ferredoxin-type" evidence="11">
    <location>
        <begin position="535"/>
        <end position="564"/>
    </location>
</feature>
<dbReference type="InterPro" id="IPR016164">
    <property type="entry name" value="FAD-linked_Oxase-like_C"/>
</dbReference>
<evidence type="ECO:0000256" key="6">
    <source>
        <dbReference type="ARBA" id="ARBA00022946"/>
    </source>
</evidence>
<dbReference type="InterPro" id="IPR016171">
    <property type="entry name" value="Vanillyl_alc_oxidase_C-sub2"/>
</dbReference>
<keyword evidence="7" id="KW-0560">Oxidoreductase</keyword>
<reference evidence="14" key="2">
    <citation type="submission" date="2019-07" db="EMBL/GenBank/DDBJ databases">
        <title>Helicobacter labacensis sp. nov., Helicobacter mehlei sp. nov. and Helicobacter vulpis sp. nov., isolated from gastric mucosa of red fox (Vulpis vulpis).</title>
        <authorList>
            <person name="Papic B."/>
        </authorList>
    </citation>
    <scope>NUCLEOTIDE SEQUENCE [LARGE SCALE GENOMIC DNA]</scope>
    <source>
        <strain evidence="14">L8b</strain>
    </source>
</reference>
<dbReference type="GO" id="GO:0008720">
    <property type="term" value="F:D-lactate dehydrogenase (NAD+) activity"/>
    <property type="evidence" value="ECO:0007669"/>
    <property type="project" value="TreeGrafter"/>
</dbReference>
<feature type="domain" description="4Fe-4S ferredoxin-type" evidence="11">
    <location>
        <begin position="597"/>
        <end position="626"/>
    </location>
</feature>
<evidence type="ECO:0000256" key="9">
    <source>
        <dbReference type="ARBA" id="ARBA00023014"/>
    </source>
</evidence>
<dbReference type="Gene3D" id="1.10.45.10">
    <property type="entry name" value="Vanillyl-alcohol Oxidase, Chain A, domain 4"/>
    <property type="match status" value="1"/>
</dbReference>
<dbReference type="GO" id="GO:0051536">
    <property type="term" value="F:iron-sulfur cluster binding"/>
    <property type="evidence" value="ECO:0007669"/>
    <property type="project" value="UniProtKB-KW"/>
</dbReference>
<dbReference type="Pfam" id="PF12838">
    <property type="entry name" value="Fer4_7"/>
    <property type="match status" value="1"/>
</dbReference>
<keyword evidence="3" id="KW-0285">Flavoprotein</keyword>
<evidence type="ECO:0000313" key="14">
    <source>
        <dbReference type="Proteomes" id="UP000319322"/>
    </source>
</evidence>
<dbReference type="Gene3D" id="1.10.1060.10">
    <property type="entry name" value="Alpha-helical ferredoxin"/>
    <property type="match status" value="1"/>
</dbReference>
<dbReference type="SUPFAM" id="SSF56176">
    <property type="entry name" value="FAD-binding/transporter-associated domain-like"/>
    <property type="match status" value="1"/>
</dbReference>
<evidence type="ECO:0000259" key="12">
    <source>
        <dbReference type="PROSITE" id="PS51387"/>
    </source>
</evidence>
<evidence type="ECO:0000256" key="3">
    <source>
        <dbReference type="ARBA" id="ARBA00022630"/>
    </source>
</evidence>
<comment type="caution">
    <text evidence="13">The sequence shown here is derived from an EMBL/GenBank/DDBJ whole genome shotgun (WGS) entry which is preliminary data.</text>
</comment>
<proteinExistence type="inferred from homology"/>
<dbReference type="AlphaFoldDB" id="A0A553URC4"/>
<keyword evidence="5" id="KW-0274">FAD</keyword>
<dbReference type="EMBL" id="VKGC01000014">
    <property type="protein sequence ID" value="TSA82511.1"/>
    <property type="molecule type" value="Genomic_DNA"/>
</dbReference>
<comment type="cofactor">
    <cofactor evidence="1">
        <name>FAD</name>
        <dbReference type="ChEBI" id="CHEBI:57692"/>
    </cofactor>
</comment>
<reference evidence="13 14" key="3">
    <citation type="submission" date="2019-07" db="EMBL/GenBank/DDBJ databases">
        <authorList>
            <person name="Papic B."/>
        </authorList>
    </citation>
    <scope>NUCLEOTIDE SEQUENCE [LARGE SCALE GENOMIC DNA]</scope>
    <source>
        <strain evidence="13 14">L8b</strain>
    </source>
</reference>
<dbReference type="SUPFAM" id="SSF55103">
    <property type="entry name" value="FAD-linked oxidases, C-terminal domain"/>
    <property type="match status" value="1"/>
</dbReference>
<gene>
    <name evidence="13" type="ORF">FNE76_05785</name>
</gene>
<dbReference type="Proteomes" id="UP000319322">
    <property type="component" value="Unassembled WGS sequence"/>
</dbReference>
<keyword evidence="14" id="KW-1185">Reference proteome</keyword>
<feature type="domain" description="FAD-binding PCMH-type" evidence="12">
    <location>
        <begin position="39"/>
        <end position="267"/>
    </location>
</feature>
<dbReference type="Gene3D" id="3.30.465.10">
    <property type="match status" value="1"/>
</dbReference>
<dbReference type="PROSITE" id="PS00198">
    <property type="entry name" value="4FE4S_FER_1"/>
    <property type="match status" value="2"/>
</dbReference>
<dbReference type="InterPro" id="IPR009051">
    <property type="entry name" value="Helical_ferredxn"/>
</dbReference>
<evidence type="ECO:0000256" key="10">
    <source>
        <dbReference type="ARBA" id="ARBA00038897"/>
    </source>
</evidence>
<dbReference type="PANTHER" id="PTHR11748">
    <property type="entry name" value="D-LACTATE DEHYDROGENASE"/>
    <property type="match status" value="1"/>
</dbReference>
<sequence>MTLSSSYEAFYSDAQVFLKDRIYADYLRRLVYGTDASCYRYIPRLVIKALDEIEIIRILGLARHYQIPLTFRAAGSSLSGQACSDGVLVMIHLGWQDIQIAPDSSSIRLSCGVIGGYANEALKGLHKKIGPDPASINVAMLGGILANNSSGMCCGVKNNSYNTLKSLRLILADGTLLDTSSPSSVQAFRQSHANLLQSLLNLRAQVLEDSELHTLISKKYQIKNTTGYSLNALIDFEDPIEILSHLFIGSEGTLGFISSCELECVEDAPFKECLLLFYENLQRAIETIRILAQNDDKISAAEVMDHACLVSVQGLEGMPAILEQVQKNTACILVQLEHEDAGILRENTAFVLDAIAHIPTILPTQQSNQPSVYNSWWNIRKGIFPIITKKRRAGASVITEDLCFDMDHIQEGMAQIEALLEKHGFKEHGVIFGHALSGNLHFLITPLLENPTERSQFSALMEDLAGMVVSLQGSIKAEHGTGRMVAPFVKLEWGDKAYGLCEQIKTLFDPLGILNPDVILSKDPHIHTKNLKSNTPIEPELESCIECGICERICPSRYLSLTPRQRIVLHREITRLERRVKQGHTKDQALLEELLVGYAYLSDETCAACHMCAALCPVQIDSATIALKSRQKHAKGKGLAKQILAHMDKSIGMVKWGLGLAHNAQVILGAKKARDWSLKMHAKCGTPLVPTHLPIKNRYKLQNRENGEKSVIYFSTCMNRAFAPSKMMTDRRSIQEVFESLCAKAQFSVIYPKNLAKLCCGKAFINYTDLSAQNSNTNAQLLKELSQNGKIPIVLDHSACSTHLMEALGDQGLKIYDLAIFIAQEILPHLHLVPTQESVGLYTMCAAKRAGYEQEMLDLAHACVGGEVVVHAQTGCCGFAGDKGFISPELNQHALIDFVAFYAQKGLKKGFCSSSTCEIGLSESTAMSWQHIAYLVDACSK</sequence>
<organism evidence="13 14">
    <name type="scientific">Helicobacter mehlei</name>
    <dbReference type="NCBI Taxonomy" id="2316080"/>
    <lineage>
        <taxon>Bacteria</taxon>
        <taxon>Pseudomonadati</taxon>
        <taxon>Campylobacterota</taxon>
        <taxon>Epsilonproteobacteria</taxon>
        <taxon>Campylobacterales</taxon>
        <taxon>Helicobacteraceae</taxon>
        <taxon>Helicobacter</taxon>
    </lineage>
</organism>
<evidence type="ECO:0000313" key="13">
    <source>
        <dbReference type="EMBL" id="TSA82511.1"/>
    </source>
</evidence>
<dbReference type="GO" id="GO:0004458">
    <property type="term" value="F:D-lactate dehydrogenase (cytochrome) activity"/>
    <property type="evidence" value="ECO:0007669"/>
    <property type="project" value="UniProtKB-EC"/>
</dbReference>
<reference evidence="13 14" key="1">
    <citation type="submission" date="2019-07" db="EMBL/GenBank/DDBJ databases">
        <title>Helicobacter labacensis sp. nov., Helicobacter mehlei sp. nov. and Helicobacter vulpis sp. nov., isolated from gastric mucosa of red fox (Vulpis vulpis).</title>
        <authorList>
            <person name="Kusar D."/>
            <person name="Gruntar I."/>
            <person name="Pate M."/>
            <person name="Zajc U."/>
            <person name="Ocepek M."/>
        </authorList>
    </citation>
    <scope>NUCLEOTIDE SEQUENCE [LARGE SCALE GENOMIC DNA]</scope>
    <source>
        <strain evidence="13 14">L8b</strain>
    </source>
</reference>
<dbReference type="PROSITE" id="PS51387">
    <property type="entry name" value="FAD_PCMH"/>
    <property type="match status" value="1"/>
</dbReference>
<keyword evidence="6" id="KW-0809">Transit peptide</keyword>
<dbReference type="Pfam" id="PF01565">
    <property type="entry name" value="FAD_binding_4"/>
    <property type="match status" value="1"/>
</dbReference>
<keyword evidence="9" id="KW-0411">Iron-sulfur</keyword>
<keyword evidence="8" id="KW-0408">Iron</keyword>
<dbReference type="InterPro" id="IPR036318">
    <property type="entry name" value="FAD-bd_PCMH-like_sf"/>
</dbReference>
<dbReference type="PROSITE" id="PS51379">
    <property type="entry name" value="4FE4S_FER_2"/>
    <property type="match status" value="2"/>
</dbReference>
<evidence type="ECO:0000256" key="8">
    <source>
        <dbReference type="ARBA" id="ARBA00023004"/>
    </source>
</evidence>
<evidence type="ECO:0000256" key="4">
    <source>
        <dbReference type="ARBA" id="ARBA00022723"/>
    </source>
</evidence>
<evidence type="ECO:0000256" key="7">
    <source>
        <dbReference type="ARBA" id="ARBA00023002"/>
    </source>
</evidence>
<name>A0A553URC4_9HELI</name>
<dbReference type="InterPro" id="IPR004113">
    <property type="entry name" value="FAD-bd_oxidored_4_C"/>
</dbReference>
<dbReference type="InterPro" id="IPR016166">
    <property type="entry name" value="FAD-bd_PCMH"/>
</dbReference>
<dbReference type="SUPFAM" id="SSF46548">
    <property type="entry name" value="alpha-helical ferredoxin"/>
    <property type="match status" value="1"/>
</dbReference>
<evidence type="ECO:0000256" key="5">
    <source>
        <dbReference type="ARBA" id="ARBA00022827"/>
    </source>
</evidence>